<keyword evidence="3" id="KW-1185">Reference proteome</keyword>
<reference evidence="3" key="1">
    <citation type="submission" date="2014-09" db="EMBL/GenBank/DDBJ databases">
        <authorList>
            <person name="Sharma Rahul"/>
            <person name="Thines Marco"/>
        </authorList>
    </citation>
    <scope>NUCLEOTIDE SEQUENCE [LARGE SCALE GENOMIC DNA]</scope>
</reference>
<dbReference type="EMBL" id="CCYD01000252">
    <property type="protein sequence ID" value="CEG36788.1"/>
    <property type="molecule type" value="Genomic_DNA"/>
</dbReference>
<proteinExistence type="predicted"/>
<accession>A0A0P1A972</accession>
<evidence type="ECO:0000313" key="3">
    <source>
        <dbReference type="Proteomes" id="UP000054928"/>
    </source>
</evidence>
<evidence type="ECO:0000313" key="2">
    <source>
        <dbReference type="EMBL" id="CEG36788.1"/>
    </source>
</evidence>
<dbReference type="RefSeq" id="XP_024573157.1">
    <property type="nucleotide sequence ID" value="XM_024722041.1"/>
</dbReference>
<evidence type="ECO:0000256" key="1">
    <source>
        <dbReference type="SAM" id="Phobius"/>
    </source>
</evidence>
<dbReference type="STRING" id="4781.A0A0P1A972"/>
<sequence>MTDAGVYRYERHRGSHEFFSPGPLSISRTTTASSATFTLVSTIIGGGILSLPFAFDNRRGRATSYEEVVRKALGKRILWDRLVRVISIIVP</sequence>
<protein>
    <submittedName>
        <fullName evidence="2">Amino acid transporter, transmembrane</fullName>
    </submittedName>
</protein>
<organism evidence="2 3">
    <name type="scientific">Plasmopara halstedii</name>
    <name type="common">Downy mildew of sunflower</name>
    <dbReference type="NCBI Taxonomy" id="4781"/>
    <lineage>
        <taxon>Eukaryota</taxon>
        <taxon>Sar</taxon>
        <taxon>Stramenopiles</taxon>
        <taxon>Oomycota</taxon>
        <taxon>Peronosporomycetes</taxon>
        <taxon>Peronosporales</taxon>
        <taxon>Peronosporaceae</taxon>
        <taxon>Plasmopara</taxon>
    </lineage>
</organism>
<dbReference type="GeneID" id="36399102"/>
<keyword evidence="1" id="KW-1133">Transmembrane helix</keyword>
<keyword evidence="1" id="KW-0472">Membrane</keyword>
<name>A0A0P1A972_PLAHL</name>
<dbReference type="Proteomes" id="UP000054928">
    <property type="component" value="Unassembled WGS sequence"/>
</dbReference>
<dbReference type="OrthoDB" id="438545at2759"/>
<feature type="transmembrane region" description="Helical" evidence="1">
    <location>
        <begin position="35"/>
        <end position="55"/>
    </location>
</feature>
<keyword evidence="1 2" id="KW-0812">Transmembrane</keyword>
<dbReference type="AlphaFoldDB" id="A0A0P1A972"/>